<protein>
    <submittedName>
        <fullName evidence="2">Predicted dithiol-disulfide isomerase, DsbA family</fullName>
    </submittedName>
</protein>
<reference evidence="3" key="1">
    <citation type="submission" date="2016-11" db="EMBL/GenBank/DDBJ databases">
        <authorList>
            <person name="Varghese N."/>
            <person name="Submissions S."/>
        </authorList>
    </citation>
    <scope>NUCLEOTIDE SEQUENCE [LARGE SCALE GENOMIC DNA]</scope>
    <source>
        <strain evidence="3">DSM 100564</strain>
    </source>
</reference>
<dbReference type="InterPro" id="IPR001853">
    <property type="entry name" value="DSBA-like_thioredoxin_dom"/>
</dbReference>
<organism evidence="2 3">
    <name type="scientific">Shimia gijangensis</name>
    <dbReference type="NCBI Taxonomy" id="1470563"/>
    <lineage>
        <taxon>Bacteria</taxon>
        <taxon>Pseudomonadati</taxon>
        <taxon>Pseudomonadota</taxon>
        <taxon>Alphaproteobacteria</taxon>
        <taxon>Rhodobacterales</taxon>
        <taxon>Roseobacteraceae</taxon>
    </lineage>
</organism>
<dbReference type="OrthoDB" id="9799122at2"/>
<dbReference type="Gene3D" id="3.40.30.10">
    <property type="entry name" value="Glutaredoxin"/>
    <property type="match status" value="1"/>
</dbReference>
<dbReference type="PANTHER" id="PTHR13887:SF41">
    <property type="entry name" value="THIOREDOXIN SUPERFAMILY PROTEIN"/>
    <property type="match status" value="1"/>
</dbReference>
<dbReference type="Pfam" id="PF01323">
    <property type="entry name" value="DSBA"/>
    <property type="match status" value="1"/>
</dbReference>
<dbReference type="STRING" id="1470563.SAMN05444000_106121"/>
<dbReference type="GO" id="GO:0016491">
    <property type="term" value="F:oxidoreductase activity"/>
    <property type="evidence" value="ECO:0007669"/>
    <property type="project" value="InterPro"/>
</dbReference>
<dbReference type="AlphaFoldDB" id="A0A1M6HQU8"/>
<name>A0A1M6HQU8_9RHOB</name>
<feature type="domain" description="DSBA-like thioredoxin" evidence="1">
    <location>
        <begin position="6"/>
        <end position="209"/>
    </location>
</feature>
<dbReference type="SUPFAM" id="SSF52833">
    <property type="entry name" value="Thioredoxin-like"/>
    <property type="match status" value="1"/>
</dbReference>
<evidence type="ECO:0000259" key="1">
    <source>
        <dbReference type="Pfam" id="PF01323"/>
    </source>
</evidence>
<proteinExistence type="predicted"/>
<dbReference type="PANTHER" id="PTHR13887">
    <property type="entry name" value="GLUTATHIONE S-TRANSFERASE KAPPA"/>
    <property type="match status" value="1"/>
</dbReference>
<accession>A0A1M6HQU8</accession>
<evidence type="ECO:0000313" key="2">
    <source>
        <dbReference type="EMBL" id="SHJ24585.1"/>
    </source>
</evidence>
<dbReference type="RefSeq" id="WP_073251127.1">
    <property type="nucleotide sequence ID" value="NZ_FQZQ01000006.1"/>
</dbReference>
<keyword evidence="2" id="KW-0413">Isomerase</keyword>
<evidence type="ECO:0000313" key="3">
    <source>
        <dbReference type="Proteomes" id="UP000183982"/>
    </source>
</evidence>
<dbReference type="EMBL" id="FQZQ01000006">
    <property type="protein sequence ID" value="SHJ24585.1"/>
    <property type="molecule type" value="Genomic_DNA"/>
</dbReference>
<keyword evidence="3" id="KW-1185">Reference proteome</keyword>
<gene>
    <name evidence="2" type="ORF">SAMN05444000_106121</name>
</gene>
<sequence length="229" mass="25576">MTKVKLVHFSDVLCVWAHVGQASFQKLMENFGEKIEVEAHYCSVFPDTQTKIKNLWKDRGGFEGYAAHVQDVAEQFDGFKVHSDVWRKIQPRSSASPHLFLKAIESLEGPDAQQTSYSDRPSAKAARALRQAFFGEAQDIANWNVQKTICQDIGQDFDRVLHKIETGEAIANLAADYDLAQSMHVQGSPTYVLNEGRQKLFGNVAYSILSANVKELLSTDFGENATECS</sequence>
<dbReference type="InterPro" id="IPR036249">
    <property type="entry name" value="Thioredoxin-like_sf"/>
</dbReference>
<dbReference type="GO" id="GO:0016853">
    <property type="term" value="F:isomerase activity"/>
    <property type="evidence" value="ECO:0007669"/>
    <property type="project" value="UniProtKB-KW"/>
</dbReference>
<dbReference type="Proteomes" id="UP000183982">
    <property type="component" value="Unassembled WGS sequence"/>
</dbReference>